<dbReference type="PANTHER" id="PTHR36122:SF2">
    <property type="entry name" value="NICOTINAMIDE RIBOSIDE TRANSPORTER PNUC"/>
    <property type="match status" value="1"/>
</dbReference>
<keyword evidence="7 10" id="KW-0812">Transmembrane</keyword>
<reference evidence="11" key="1">
    <citation type="submission" date="2021-03" db="EMBL/GenBank/DDBJ databases">
        <title>Plesiomonas shigelloides zfcc0051, isolated from zebrafish feces.</title>
        <authorList>
            <person name="Vanderhoek Z."/>
            <person name="Gaulke C."/>
        </authorList>
    </citation>
    <scope>NUCLEOTIDE SEQUENCE</scope>
    <source>
        <strain evidence="11">Zfcc0051</strain>
    </source>
</reference>
<dbReference type="NCBIfam" id="NF011926">
    <property type="entry name" value="PRK15397.1"/>
    <property type="match status" value="1"/>
</dbReference>
<gene>
    <name evidence="11" type="ORF">J2R62_05325</name>
</gene>
<evidence type="ECO:0000256" key="2">
    <source>
        <dbReference type="ARBA" id="ARBA00004651"/>
    </source>
</evidence>
<evidence type="ECO:0000256" key="9">
    <source>
        <dbReference type="ARBA" id="ARBA00023136"/>
    </source>
</evidence>
<proteinExistence type="inferred from homology"/>
<evidence type="ECO:0000256" key="3">
    <source>
        <dbReference type="ARBA" id="ARBA00006669"/>
    </source>
</evidence>
<organism evidence="11 12">
    <name type="scientific">Plesiomonas shigelloides</name>
    <name type="common">Aeromonas shigelloides</name>
    <dbReference type="NCBI Taxonomy" id="703"/>
    <lineage>
        <taxon>Bacteria</taxon>
        <taxon>Pseudomonadati</taxon>
        <taxon>Pseudomonadota</taxon>
        <taxon>Gammaproteobacteria</taxon>
        <taxon>Enterobacterales</taxon>
        <taxon>Enterobacteriaceae</taxon>
        <taxon>Plesiomonas</taxon>
    </lineage>
</organism>
<evidence type="ECO:0000256" key="1">
    <source>
        <dbReference type="ARBA" id="ARBA00002672"/>
    </source>
</evidence>
<evidence type="ECO:0000256" key="6">
    <source>
        <dbReference type="ARBA" id="ARBA00022475"/>
    </source>
</evidence>
<dbReference type="Pfam" id="PF04973">
    <property type="entry name" value="NMN_transporter"/>
    <property type="match status" value="1"/>
</dbReference>
<protein>
    <recommendedName>
        <fullName evidence="4">Nicotinamide riboside transporter PnuC</fullName>
    </recommendedName>
</protein>
<dbReference type="EMBL" id="JAFNAA010000004">
    <property type="protein sequence ID" value="MBO1107654.1"/>
    <property type="molecule type" value="Genomic_DNA"/>
</dbReference>
<dbReference type="InterPro" id="IPR006419">
    <property type="entry name" value="NMN_transpt_PnuC"/>
</dbReference>
<evidence type="ECO:0000256" key="10">
    <source>
        <dbReference type="SAM" id="Phobius"/>
    </source>
</evidence>
<dbReference type="Proteomes" id="UP000664658">
    <property type="component" value="Unassembled WGS sequence"/>
</dbReference>
<evidence type="ECO:0000256" key="5">
    <source>
        <dbReference type="ARBA" id="ARBA00022448"/>
    </source>
</evidence>
<evidence type="ECO:0000256" key="7">
    <source>
        <dbReference type="ARBA" id="ARBA00022692"/>
    </source>
</evidence>
<dbReference type="PANTHER" id="PTHR36122">
    <property type="entry name" value="NICOTINAMIDE RIBOSIDE TRANSPORTER PNUC"/>
    <property type="match status" value="1"/>
</dbReference>
<feature type="transmembrane region" description="Helical" evidence="10">
    <location>
        <begin position="185"/>
        <end position="205"/>
    </location>
</feature>
<keyword evidence="8 10" id="KW-1133">Transmembrane helix</keyword>
<accession>A0A8I1W494</accession>
<keyword evidence="5" id="KW-0813">Transport</keyword>
<dbReference type="RefSeq" id="WP_152116928.1">
    <property type="nucleotide sequence ID" value="NZ_JAFNAA010000004.1"/>
</dbReference>
<dbReference type="NCBIfam" id="TIGR01528">
    <property type="entry name" value="NMN_trans_PnuC"/>
    <property type="match status" value="1"/>
</dbReference>
<comment type="function">
    <text evidence="1">Required for nicotinamide riboside transport across the inner membrane.</text>
</comment>
<dbReference type="GO" id="GO:0034257">
    <property type="term" value="F:nicotinamide riboside transmembrane transporter activity"/>
    <property type="evidence" value="ECO:0007669"/>
    <property type="project" value="InterPro"/>
</dbReference>
<evidence type="ECO:0000313" key="11">
    <source>
        <dbReference type="EMBL" id="MBO1107654.1"/>
    </source>
</evidence>
<comment type="subcellular location">
    <subcellularLocation>
        <location evidence="2">Cell membrane</location>
        <topology evidence="2">Multi-pass membrane protein</topology>
    </subcellularLocation>
</comment>
<feature type="transmembrane region" description="Helical" evidence="10">
    <location>
        <begin position="71"/>
        <end position="88"/>
    </location>
</feature>
<evidence type="ECO:0000256" key="4">
    <source>
        <dbReference type="ARBA" id="ARBA00017522"/>
    </source>
</evidence>
<dbReference type="GO" id="GO:0005886">
    <property type="term" value="C:plasma membrane"/>
    <property type="evidence" value="ECO:0007669"/>
    <property type="project" value="UniProtKB-SubCell"/>
</dbReference>
<feature type="transmembrane region" description="Helical" evidence="10">
    <location>
        <begin position="159"/>
        <end position="178"/>
    </location>
</feature>
<comment type="caution">
    <text evidence="11">The sequence shown here is derived from an EMBL/GenBank/DDBJ whole genome shotgun (WGS) entry which is preliminary data.</text>
</comment>
<sequence>MDFFSINNVMVNIPLGEGGYALSWIEAIGTIFGLLCIWFASKEKIINYLFGLINVTLFAAIFFQIQLYASLLLQVFFFVANVYGWYAWSRQTADNEAALKIRWLSRSKALTLTGVCVVAIILMSQFIDPVFAFLTTVAIDLMQGMGLAVTMPELQPDAFPLWDSAMLVLSIAAMILMTRKYVENWLLWIVIDLISVVIYAVQGVYAMSLEYILLTAIAVMGSVTWIRSAEHHGSRPLASESL</sequence>
<comment type="similarity">
    <text evidence="3">Belongs to the nicotinamide ribonucleoside (NR) uptake permease (TC 4.B.1) family.</text>
</comment>
<dbReference type="AlphaFoldDB" id="A0A8I1W494"/>
<feature type="transmembrane region" description="Helical" evidence="10">
    <location>
        <begin position="46"/>
        <end position="65"/>
    </location>
</feature>
<keyword evidence="6" id="KW-1003">Cell membrane</keyword>
<name>A0A8I1W494_PLESH</name>
<keyword evidence="9 10" id="KW-0472">Membrane</keyword>
<evidence type="ECO:0000313" key="12">
    <source>
        <dbReference type="Proteomes" id="UP000664658"/>
    </source>
</evidence>
<feature type="transmembrane region" description="Helical" evidence="10">
    <location>
        <begin position="20"/>
        <end position="39"/>
    </location>
</feature>
<evidence type="ECO:0000256" key="8">
    <source>
        <dbReference type="ARBA" id="ARBA00022989"/>
    </source>
</evidence>
<feature type="transmembrane region" description="Helical" evidence="10">
    <location>
        <begin position="109"/>
        <end position="139"/>
    </location>
</feature>